<comment type="caution">
    <text evidence="1">The sequence shown here is derived from an EMBL/GenBank/DDBJ whole genome shotgun (WGS) entry which is preliminary data.</text>
</comment>
<protein>
    <submittedName>
        <fullName evidence="1">Uncharacterized protein</fullName>
    </submittedName>
</protein>
<keyword evidence="2" id="KW-1185">Reference proteome</keyword>
<gene>
    <name evidence="1" type="ORF">Lalb_Chr10g0102611</name>
</gene>
<dbReference type="EMBL" id="WOCE01000010">
    <property type="protein sequence ID" value="KAE9605937.1"/>
    <property type="molecule type" value="Genomic_DNA"/>
</dbReference>
<organism evidence="1 2">
    <name type="scientific">Lupinus albus</name>
    <name type="common">White lupine</name>
    <name type="synonym">Lupinus termis</name>
    <dbReference type="NCBI Taxonomy" id="3870"/>
    <lineage>
        <taxon>Eukaryota</taxon>
        <taxon>Viridiplantae</taxon>
        <taxon>Streptophyta</taxon>
        <taxon>Embryophyta</taxon>
        <taxon>Tracheophyta</taxon>
        <taxon>Spermatophyta</taxon>
        <taxon>Magnoliopsida</taxon>
        <taxon>eudicotyledons</taxon>
        <taxon>Gunneridae</taxon>
        <taxon>Pentapetalae</taxon>
        <taxon>rosids</taxon>
        <taxon>fabids</taxon>
        <taxon>Fabales</taxon>
        <taxon>Fabaceae</taxon>
        <taxon>Papilionoideae</taxon>
        <taxon>50 kb inversion clade</taxon>
        <taxon>genistoids sensu lato</taxon>
        <taxon>core genistoids</taxon>
        <taxon>Genisteae</taxon>
        <taxon>Lupinus</taxon>
    </lineage>
</organism>
<reference evidence="2" key="1">
    <citation type="journal article" date="2020" name="Nat. Commun.">
        <title>Genome sequence of the cluster root forming white lupin.</title>
        <authorList>
            <person name="Hufnagel B."/>
            <person name="Marques A."/>
            <person name="Soriano A."/>
            <person name="Marques L."/>
            <person name="Divol F."/>
            <person name="Doumas P."/>
            <person name="Sallet E."/>
            <person name="Mancinotti D."/>
            <person name="Carrere S."/>
            <person name="Marande W."/>
            <person name="Arribat S."/>
            <person name="Keller J."/>
            <person name="Huneau C."/>
            <person name="Blein T."/>
            <person name="Aime D."/>
            <person name="Laguerre M."/>
            <person name="Taylor J."/>
            <person name="Schubert V."/>
            <person name="Nelson M."/>
            <person name="Geu-Flores F."/>
            <person name="Crespi M."/>
            <person name="Gallardo-Guerrero K."/>
            <person name="Delaux P.-M."/>
            <person name="Salse J."/>
            <person name="Berges H."/>
            <person name="Guyot R."/>
            <person name="Gouzy J."/>
            <person name="Peret B."/>
        </authorList>
    </citation>
    <scope>NUCLEOTIDE SEQUENCE [LARGE SCALE GENOMIC DNA]</scope>
    <source>
        <strain evidence="2">cv. Amiga</strain>
    </source>
</reference>
<accession>A0A6A4PW90</accession>
<proteinExistence type="predicted"/>
<sequence length="77" mass="9149">MCLPWRCFLHCFPPSWSCMLGQEEKEESYCSSSNRRNLSPVWSTFWLITTPLLNSNCLSSVCIYSLKQSYWLEHTYQ</sequence>
<dbReference type="Proteomes" id="UP000447434">
    <property type="component" value="Chromosome 10"/>
</dbReference>
<evidence type="ECO:0000313" key="1">
    <source>
        <dbReference type="EMBL" id="KAE9605937.1"/>
    </source>
</evidence>
<evidence type="ECO:0000313" key="2">
    <source>
        <dbReference type="Proteomes" id="UP000447434"/>
    </source>
</evidence>
<name>A0A6A4PW90_LUPAL</name>
<dbReference type="AlphaFoldDB" id="A0A6A4PW90"/>